<feature type="transmembrane region" description="Helical" evidence="6">
    <location>
        <begin position="946"/>
        <end position="967"/>
    </location>
</feature>
<name>A0ABP0DMY4_9PEZI</name>
<feature type="transmembrane region" description="Helical" evidence="6">
    <location>
        <begin position="913"/>
        <end position="934"/>
    </location>
</feature>
<feature type="compositionally biased region" description="Polar residues" evidence="5">
    <location>
        <begin position="71"/>
        <end position="85"/>
    </location>
</feature>
<sequence>MATEQANADFYSATEAMQRAADAMIAATESFRQQFRQQDINSLPVNGLQGSADSQSGSSNGSGSGSRHGSLTTPRAPSAASQRAGNSRRRPVSYQPYRPPSADAAFHDRITPLLPIARPHSAVSARNSFSSPAVAGTVFQAYAPPSGETSMPPTALTSPRAAAASPYTSPYSAYRATGANTGSPVPPPPQCNPIDAAASAPAVAAVSPLSSHTPSQVPRLELNTAQPDIHHNLHQPLMDNVSQDDSCMPSVPPTVPGNHTDHSSDQMLRQANTAGPLAMHPLNMDQQQSSRVLQQIAQHEQQAQQQRQHQKQNSLPQEEAILNDVGSAASRASWSLMPNTKTPNGPQSRQLTPPTLPSSGAQVAAATPHSPGAGRQSTTASYVDLIEAASRLKHTLSYHDIGHAGQMIPHDASFTPVTQGNVTDGEAEVDAEIEPEPILQIGRYTYVRSEAGEHDHRASLIREDGSRRFTAVGTGRGNGGNRTNLGFRRSSLDRAPPKPKIQSNRGPYGFSLLHESLFVLIICLAQMLMLAGIAQALIPAQIMSQSFPDASPGTIAWYTASYGLTSGTFVLPAGRLGDLFGHRRVFVAGFVWFAVWSLLAGFTPMIQLATSNPETSHVGTTLFIVCRAMQGIGPAMLVPNGQAMLGRAYPPGPRKNIVMSLFGAASPLGFVVGAVMSALFAIYASWPWAFWTLAAVCVALAAVSLLVLPAEDRAETVSKPTDMSRIEEDADDMAVTKLPPKRESLWVRMDGMGILLGVAGLVLVNFAFNQAPIVSWATPYTYFLLILGLLFVAAFLYVEACQAAYPLVPLAAMRSTTNFVLACTATGWGCFSVWIYYAIQMLENLHGWSPLMTSAAFAPAPITGLIASLSTGFLFSRGVKPHWVMLTSMFAFFIGSLLFATSAPNQLYWLNPFFSILIMPFGMDMSNPAAIILVSNSVRREHQGIAASLVVTFVNYAISLALGIAGSVEAGVFDADDLLVGYRAAQYFGLGLGGLGVLFGTAFLCQSYLRAPPSPLKG</sequence>
<feature type="region of interest" description="Disordered" evidence="5">
    <location>
        <begin position="469"/>
        <end position="501"/>
    </location>
</feature>
<evidence type="ECO:0000256" key="4">
    <source>
        <dbReference type="ARBA" id="ARBA00023136"/>
    </source>
</evidence>
<dbReference type="PROSITE" id="PS50850">
    <property type="entry name" value="MFS"/>
    <property type="match status" value="1"/>
</dbReference>
<comment type="subcellular location">
    <subcellularLocation>
        <location evidence="1">Membrane</location>
        <topology evidence="1">Multi-pass membrane protein</topology>
    </subcellularLocation>
</comment>
<dbReference type="Proteomes" id="UP001642501">
    <property type="component" value="Unassembled WGS sequence"/>
</dbReference>
<keyword evidence="9" id="KW-1185">Reference proteome</keyword>
<keyword evidence="2 6" id="KW-0812">Transmembrane</keyword>
<dbReference type="PANTHER" id="PTHR42718">
    <property type="entry name" value="MAJOR FACILITATOR SUPERFAMILY MULTIDRUG TRANSPORTER MFSC"/>
    <property type="match status" value="1"/>
</dbReference>
<dbReference type="InterPro" id="IPR036259">
    <property type="entry name" value="MFS_trans_sf"/>
</dbReference>
<protein>
    <recommendedName>
        <fullName evidence="7">Major facilitator superfamily (MFS) profile domain-containing protein</fullName>
    </recommendedName>
</protein>
<feature type="transmembrane region" description="Helical" evidence="6">
    <location>
        <begin position="745"/>
        <end position="768"/>
    </location>
</feature>
<feature type="region of interest" description="Disordered" evidence="5">
    <location>
        <begin position="36"/>
        <end position="104"/>
    </location>
</feature>
<evidence type="ECO:0000313" key="9">
    <source>
        <dbReference type="Proteomes" id="UP001642501"/>
    </source>
</evidence>
<evidence type="ECO:0000256" key="2">
    <source>
        <dbReference type="ARBA" id="ARBA00022692"/>
    </source>
</evidence>
<organism evidence="8 9">
    <name type="scientific">Sporothrix epigloea</name>
    <dbReference type="NCBI Taxonomy" id="1892477"/>
    <lineage>
        <taxon>Eukaryota</taxon>
        <taxon>Fungi</taxon>
        <taxon>Dikarya</taxon>
        <taxon>Ascomycota</taxon>
        <taxon>Pezizomycotina</taxon>
        <taxon>Sordariomycetes</taxon>
        <taxon>Sordariomycetidae</taxon>
        <taxon>Ophiostomatales</taxon>
        <taxon>Ophiostomataceae</taxon>
        <taxon>Sporothrix</taxon>
    </lineage>
</organism>
<feature type="transmembrane region" description="Helical" evidence="6">
    <location>
        <begin position="555"/>
        <end position="573"/>
    </location>
</feature>
<keyword evidence="4 6" id="KW-0472">Membrane</keyword>
<dbReference type="SUPFAM" id="SSF103473">
    <property type="entry name" value="MFS general substrate transporter"/>
    <property type="match status" value="1"/>
</dbReference>
<evidence type="ECO:0000313" key="8">
    <source>
        <dbReference type="EMBL" id="CAK7269615.1"/>
    </source>
</evidence>
<reference evidence="8 9" key="1">
    <citation type="submission" date="2024-01" db="EMBL/GenBank/DDBJ databases">
        <authorList>
            <person name="Allen C."/>
            <person name="Tagirdzhanova G."/>
        </authorList>
    </citation>
    <scope>NUCLEOTIDE SEQUENCE [LARGE SCALE GENOMIC DNA]</scope>
    <source>
        <strain evidence="8 9">CBS 573.63</strain>
    </source>
</reference>
<feature type="transmembrane region" description="Helical" evidence="6">
    <location>
        <begin position="585"/>
        <end position="606"/>
    </location>
</feature>
<feature type="transmembrane region" description="Helical" evidence="6">
    <location>
        <begin position="658"/>
        <end position="682"/>
    </location>
</feature>
<evidence type="ECO:0000256" key="5">
    <source>
        <dbReference type="SAM" id="MobiDB-lite"/>
    </source>
</evidence>
<feature type="transmembrane region" description="Helical" evidence="6">
    <location>
        <begin position="517"/>
        <end position="543"/>
    </location>
</feature>
<feature type="transmembrane region" description="Helical" evidence="6">
    <location>
        <begin position="819"/>
        <end position="839"/>
    </location>
</feature>
<evidence type="ECO:0000256" key="1">
    <source>
        <dbReference type="ARBA" id="ARBA00004141"/>
    </source>
</evidence>
<dbReference type="InterPro" id="IPR020846">
    <property type="entry name" value="MFS_dom"/>
</dbReference>
<feature type="transmembrane region" description="Helical" evidence="6">
    <location>
        <begin position="987"/>
        <end position="1009"/>
    </location>
</feature>
<proteinExistence type="predicted"/>
<feature type="transmembrane region" description="Helical" evidence="6">
    <location>
        <begin position="688"/>
        <end position="708"/>
    </location>
</feature>
<feature type="region of interest" description="Disordered" evidence="5">
    <location>
        <begin position="286"/>
        <end position="315"/>
    </location>
</feature>
<evidence type="ECO:0000256" key="3">
    <source>
        <dbReference type="ARBA" id="ARBA00022989"/>
    </source>
</evidence>
<dbReference type="EMBL" id="CAWUOM010000061">
    <property type="protein sequence ID" value="CAK7269615.1"/>
    <property type="molecule type" value="Genomic_DNA"/>
</dbReference>
<gene>
    <name evidence="8" type="ORF">SEPCBS57363_003691</name>
</gene>
<dbReference type="CDD" id="cd17476">
    <property type="entry name" value="MFS_Amf1_MDR_like"/>
    <property type="match status" value="1"/>
</dbReference>
<dbReference type="InterPro" id="IPR011701">
    <property type="entry name" value="MFS"/>
</dbReference>
<evidence type="ECO:0000256" key="6">
    <source>
        <dbReference type="SAM" id="Phobius"/>
    </source>
</evidence>
<evidence type="ECO:0000259" key="7">
    <source>
        <dbReference type="PROSITE" id="PS50850"/>
    </source>
</evidence>
<feature type="transmembrane region" description="Helical" evidence="6">
    <location>
        <begin position="882"/>
        <end position="901"/>
    </location>
</feature>
<comment type="caution">
    <text evidence="8">The sequence shown here is derived from an EMBL/GenBank/DDBJ whole genome shotgun (WGS) entry which is preliminary data.</text>
</comment>
<keyword evidence="3 6" id="KW-1133">Transmembrane helix</keyword>
<dbReference type="Pfam" id="PF07690">
    <property type="entry name" value="MFS_1"/>
    <property type="match status" value="1"/>
</dbReference>
<feature type="transmembrane region" description="Helical" evidence="6">
    <location>
        <begin position="618"/>
        <end position="638"/>
    </location>
</feature>
<feature type="transmembrane region" description="Helical" evidence="6">
    <location>
        <begin position="851"/>
        <end position="875"/>
    </location>
</feature>
<feature type="transmembrane region" description="Helical" evidence="6">
    <location>
        <begin position="780"/>
        <end position="798"/>
    </location>
</feature>
<feature type="compositionally biased region" description="Polar residues" evidence="5">
    <location>
        <begin position="335"/>
        <end position="361"/>
    </location>
</feature>
<dbReference type="Gene3D" id="1.20.1250.20">
    <property type="entry name" value="MFS general substrate transporter like domains"/>
    <property type="match status" value="2"/>
</dbReference>
<feature type="region of interest" description="Disordered" evidence="5">
    <location>
        <begin position="238"/>
        <end position="264"/>
    </location>
</feature>
<feature type="compositionally biased region" description="Low complexity" evidence="5">
    <location>
        <begin position="294"/>
        <end position="307"/>
    </location>
</feature>
<feature type="domain" description="Major facilitator superfamily (MFS) profile" evidence="7">
    <location>
        <begin position="518"/>
        <end position="1008"/>
    </location>
</feature>
<accession>A0ABP0DMY4</accession>
<feature type="region of interest" description="Disordered" evidence="5">
    <location>
        <begin position="335"/>
        <end position="378"/>
    </location>
</feature>
<feature type="compositionally biased region" description="Low complexity" evidence="5">
    <location>
        <begin position="50"/>
        <end position="59"/>
    </location>
</feature>
<dbReference type="PANTHER" id="PTHR42718:SF1">
    <property type="entry name" value="LOW AFFINITY AMMONIUM TRANSPORTER"/>
    <property type="match status" value="1"/>
</dbReference>